<sequence length="582" mass="64017">MLKKNRLTGMLTLAAFLPISVMAAAPPVGTELKPYTLVTDQRLSRPEPQNWLMYRANYESWGYSPLKKITTDNVKNLKLAWSYATGMTDGHQAPPIVNNGYMYVTTPNNQVIAFEAKSGKEIWRYKKQIPEELQQLHPTNRGVALYGDKVYIATTDAFVVALDAVTGKEMWKTASADWKAGYYATLAPLAAEGKIVIGVSGGEYGIRGFVAAYDAETGKEVWKRYTIPAPGEPGAETWPKDDTWKTGGGSVWVTGSYDSNTKVSYWGIGNAAPWMPDTRPGDNLFSSSVMGIDVNTGELKGHHQYHHSDGWDWDEVSAPLLIDIDRNGKKVKSLVHAGRNGYLWLLERDKNKIGFVDAWPFVLQNVFASVDKKTGRPTYVPARIPATGKTVNFCPSLWGGKDWPPEAYNPNTGLLYIPANNNLCAEITGVAAGKYKPGSLYIGVGLDNILTHVRLDEAAKKGIGEVQAWDLKTGKKVWTHVFPQMNWGPLLTTAGNLVFGGGTNDRKFRAFDARDGKLLWEQAMSSGVTGVPTSFEVDGEQFIAVQSGWGIDAQRMQGAFDTIMPHKTLVPQGGVVNVFRLE</sequence>
<comment type="caution">
    <text evidence="10">The sequence shown here is derived from an EMBL/GenBank/DDBJ whole genome shotgun (WGS) entry which is preliminary data.</text>
</comment>
<evidence type="ECO:0000256" key="5">
    <source>
        <dbReference type="PIRSR" id="PIRSR617512-1"/>
    </source>
</evidence>
<gene>
    <name evidence="10" type="ORF">CR103_05475</name>
</gene>
<proteinExistence type="inferred from homology"/>
<evidence type="ECO:0000256" key="1">
    <source>
        <dbReference type="ARBA" id="ARBA00008156"/>
    </source>
</evidence>
<dbReference type="GO" id="GO:0016020">
    <property type="term" value="C:membrane"/>
    <property type="evidence" value="ECO:0007669"/>
    <property type="project" value="InterPro"/>
</dbReference>
<keyword evidence="3 6" id="KW-0634">PQQ</keyword>
<keyword evidence="11" id="KW-1185">Reference proteome</keyword>
<comment type="cofactor">
    <cofactor evidence="7">
        <name>Ca(2+)</name>
        <dbReference type="ChEBI" id="CHEBI:29108"/>
    </cofactor>
    <text evidence="7">Binds 1 Ca(2+) ion per subunit.</text>
</comment>
<evidence type="ECO:0000256" key="4">
    <source>
        <dbReference type="ARBA" id="ARBA00023002"/>
    </source>
</evidence>
<evidence type="ECO:0000256" key="6">
    <source>
        <dbReference type="PIRSR" id="PIRSR617512-2"/>
    </source>
</evidence>
<keyword evidence="8" id="KW-0732">Signal</keyword>
<dbReference type="InterPro" id="IPR011047">
    <property type="entry name" value="Quinoprotein_ADH-like_sf"/>
</dbReference>
<feature type="binding site" evidence="6">
    <location>
        <position position="141"/>
    </location>
    <ligand>
        <name>pyrroloquinoline quinone</name>
        <dbReference type="ChEBI" id="CHEBI:58442"/>
    </ligand>
</feature>
<feature type="binding site" evidence="6">
    <location>
        <position position="185"/>
    </location>
    <ligand>
        <name>pyrroloquinoline quinone</name>
        <dbReference type="ChEBI" id="CHEBI:58442"/>
    </ligand>
</feature>
<dbReference type="InterPro" id="IPR002372">
    <property type="entry name" value="PQQ_rpt_dom"/>
</dbReference>
<keyword evidence="4" id="KW-0560">Oxidoreductase</keyword>
<dbReference type="GO" id="GO:0005509">
    <property type="term" value="F:calcium ion binding"/>
    <property type="evidence" value="ECO:0007669"/>
    <property type="project" value="InterPro"/>
</dbReference>
<evidence type="ECO:0000256" key="2">
    <source>
        <dbReference type="ARBA" id="ARBA00022723"/>
    </source>
</evidence>
<comment type="cofactor">
    <cofactor evidence="6">
        <name>pyrroloquinoline quinone</name>
        <dbReference type="ChEBI" id="CHEBI:58442"/>
    </cofactor>
    <text evidence="6">Binds 1 PQQ group per subunit.</text>
</comment>
<dbReference type="InterPro" id="IPR018391">
    <property type="entry name" value="PQQ_b-propeller_rpt"/>
</dbReference>
<feature type="active site" description="Proton acceptor" evidence="5">
    <location>
        <position position="312"/>
    </location>
</feature>
<accession>A0A2G8T4D1</accession>
<protein>
    <submittedName>
        <fullName evidence="10">PQQ-dependent dehydrogenase, methanol/ethanol family</fullName>
    </submittedName>
</protein>
<dbReference type="AlphaFoldDB" id="A0A2G8T4D1"/>
<evidence type="ECO:0000313" key="11">
    <source>
        <dbReference type="Proteomes" id="UP000228593"/>
    </source>
</evidence>
<dbReference type="InterPro" id="IPR034119">
    <property type="entry name" value="ADHI"/>
</dbReference>
<dbReference type="CDD" id="cd10277">
    <property type="entry name" value="PQQ_ADH_I"/>
    <property type="match status" value="1"/>
</dbReference>
<dbReference type="Pfam" id="PF01011">
    <property type="entry name" value="PQQ"/>
    <property type="match status" value="2"/>
</dbReference>
<feature type="binding site" evidence="7">
    <location>
        <position position="203"/>
    </location>
    <ligand>
        <name>Ca(2+)</name>
        <dbReference type="ChEBI" id="CHEBI:29108"/>
    </ligand>
</feature>
<comment type="similarity">
    <text evidence="1">Belongs to the bacterial PQQ dehydrogenase family.</text>
</comment>
<dbReference type="PANTHER" id="PTHR32303:SF20">
    <property type="entry name" value="QUINOPROTEIN ETHANOL DEHYDROGENASE"/>
    <property type="match status" value="1"/>
</dbReference>
<feature type="binding site" evidence="7">
    <location>
        <position position="270"/>
    </location>
    <ligand>
        <name>Ca(2+)</name>
        <dbReference type="ChEBI" id="CHEBI:29108"/>
    </ligand>
</feature>
<name>A0A2G8T4D1_9BURK</name>
<keyword evidence="2 7" id="KW-0479">Metal-binding</keyword>
<dbReference type="GO" id="GO:0016614">
    <property type="term" value="F:oxidoreductase activity, acting on CH-OH group of donors"/>
    <property type="evidence" value="ECO:0007669"/>
    <property type="project" value="InterPro"/>
</dbReference>
<dbReference type="SMART" id="SM00564">
    <property type="entry name" value="PQQ"/>
    <property type="match status" value="4"/>
</dbReference>
<evidence type="ECO:0000313" key="10">
    <source>
        <dbReference type="EMBL" id="PIL40920.1"/>
    </source>
</evidence>
<feature type="domain" description="Pyrrolo-quinoline quinone repeat" evidence="9">
    <location>
        <begin position="486"/>
        <end position="543"/>
    </location>
</feature>
<dbReference type="Gene3D" id="2.140.10.10">
    <property type="entry name" value="Quinoprotein alcohol dehydrogenase-like superfamily"/>
    <property type="match status" value="1"/>
</dbReference>
<dbReference type="EMBL" id="PDOB01000005">
    <property type="protein sequence ID" value="PIL40920.1"/>
    <property type="molecule type" value="Genomic_DNA"/>
</dbReference>
<dbReference type="InterPro" id="IPR017512">
    <property type="entry name" value="PQQ_MeOH/EtOH_DH"/>
</dbReference>
<evidence type="ECO:0000256" key="3">
    <source>
        <dbReference type="ARBA" id="ARBA00022891"/>
    </source>
</evidence>
<keyword evidence="7" id="KW-0106">Calcium</keyword>
<evidence type="ECO:0000259" key="9">
    <source>
        <dbReference type="Pfam" id="PF01011"/>
    </source>
</evidence>
<dbReference type="Proteomes" id="UP000228593">
    <property type="component" value="Unassembled WGS sequence"/>
</dbReference>
<feature type="chain" id="PRO_5013963694" evidence="8">
    <location>
        <begin position="24"/>
        <end position="582"/>
    </location>
</feature>
<dbReference type="SUPFAM" id="SSF50998">
    <property type="entry name" value="Quinoprotein alcohol dehydrogenase-like"/>
    <property type="match status" value="1"/>
</dbReference>
<reference evidence="10 11" key="1">
    <citation type="submission" date="2017-10" db="EMBL/GenBank/DDBJ databases">
        <title>Massilia psychrophilum sp. nov., a novel purple-pigmented bacterium isolated from Tianshan glacier, Xinjiang Municipality, China.</title>
        <authorList>
            <person name="Wang H."/>
        </authorList>
    </citation>
    <scope>NUCLEOTIDE SEQUENCE [LARGE SCALE GENOMIC DNA]</scope>
    <source>
        <strain evidence="10 11">JCM 30813</strain>
    </source>
</reference>
<feature type="signal peptide" evidence="8">
    <location>
        <begin position="1"/>
        <end position="23"/>
    </location>
</feature>
<dbReference type="NCBIfam" id="TIGR03075">
    <property type="entry name" value="PQQ_enz_alc_DH"/>
    <property type="match status" value="1"/>
</dbReference>
<dbReference type="PANTHER" id="PTHR32303">
    <property type="entry name" value="QUINOPROTEIN ALCOHOL DEHYDROGENASE (CYTOCHROME C)"/>
    <property type="match status" value="1"/>
</dbReference>
<organism evidence="10 11">
    <name type="scientific">Massilia psychrophila</name>
    <dbReference type="NCBI Taxonomy" id="1603353"/>
    <lineage>
        <taxon>Bacteria</taxon>
        <taxon>Pseudomonadati</taxon>
        <taxon>Pseudomonadota</taxon>
        <taxon>Betaproteobacteria</taxon>
        <taxon>Burkholderiales</taxon>
        <taxon>Oxalobacteraceae</taxon>
        <taxon>Telluria group</taxon>
        <taxon>Massilia</taxon>
    </lineage>
</organism>
<dbReference type="OrthoDB" id="9794322at2"/>
<feature type="binding site" evidence="7">
    <location>
        <position position="312"/>
    </location>
    <ligand>
        <name>Ca(2+)</name>
        <dbReference type="ChEBI" id="CHEBI:29108"/>
    </ligand>
</feature>
<dbReference type="RefSeq" id="WP_099915024.1">
    <property type="nucleotide sequence ID" value="NZ_BMHS01000008.1"/>
</dbReference>
<evidence type="ECO:0000256" key="7">
    <source>
        <dbReference type="PIRSR" id="PIRSR617512-3"/>
    </source>
</evidence>
<feature type="domain" description="Pyrrolo-quinoline quinone repeat" evidence="9">
    <location>
        <begin position="51"/>
        <end position="349"/>
    </location>
</feature>
<evidence type="ECO:0000256" key="8">
    <source>
        <dbReference type="SAM" id="SignalP"/>
    </source>
</evidence>